<evidence type="ECO:0000256" key="2">
    <source>
        <dbReference type="SAM" id="MobiDB-lite"/>
    </source>
</evidence>
<reference evidence="4 5" key="1">
    <citation type="journal article" date="2018" name="Sci. Rep.">
        <title>Characterisation of pathogen-specific regions and novel effector candidates in Fusarium oxysporum f. sp. cepae.</title>
        <authorList>
            <person name="Armitage A.D."/>
            <person name="Taylor A."/>
            <person name="Sobczyk M.K."/>
            <person name="Baxter L."/>
            <person name="Greenfield B.P."/>
            <person name="Bates H.J."/>
            <person name="Wilson F."/>
            <person name="Jackson A.C."/>
            <person name="Ott S."/>
            <person name="Harrison R.J."/>
            <person name="Clarkson J.P."/>
        </authorList>
    </citation>
    <scope>NUCLEOTIDE SEQUENCE [LARGE SCALE GENOMIC DNA]</scope>
    <source>
        <strain evidence="4 5">Fo_A28</strain>
    </source>
</reference>
<dbReference type="AlphaFoldDB" id="A0A420R747"/>
<evidence type="ECO:0000256" key="1">
    <source>
        <dbReference type="ARBA" id="ARBA00007797"/>
    </source>
</evidence>
<dbReference type="InterPro" id="IPR040155">
    <property type="entry name" value="CEBPZ/Mak21-like"/>
</dbReference>
<feature type="compositionally biased region" description="Acidic residues" evidence="2">
    <location>
        <begin position="134"/>
        <end position="177"/>
    </location>
</feature>
<feature type="compositionally biased region" description="Basic and acidic residues" evidence="2">
    <location>
        <begin position="195"/>
        <end position="206"/>
    </location>
</feature>
<gene>
    <name evidence="4" type="ORF">BFJ68_g7633</name>
</gene>
<dbReference type="InterPro" id="IPR016024">
    <property type="entry name" value="ARM-type_fold"/>
</dbReference>
<proteinExistence type="inferred from homology"/>
<sequence length="992" mass="110081">MAKPSKKPKGKGPRSSSKGLNFDNSALDNLTSTIDKKLGKRKQPPTKANSDQHQKRQRNSEGTSGEKSGKIDEKTLLEEIKALGGDESDLALIQDIDSDDEEYTQGPKDSRAVDKSLKDDLAAFSKQLGFTEVEMSEASDQEDEEEDEEEDDDDDDDDDAEDNEVEGVDDDDSEEEQAVALKEPTQKKGNMAFEPRADWHDSELRKLPAPTTDEPTPPRAALDALKQHAQALLEEDATKYRTSVFAQSSHKFLSTIMTSGTLSDKVSALTLAVQESPVHNIRAFDALMSLASKKSRGQALGAIGALVDLLGPGTLLPADRRLRAFHDQPGLVGTLQRNPGKPWAPGNALPGKITPSHLIAWIYEDWLKATYFRLIQLLESWCSDEIEYSRTRALDFVYGLLKEKPEQESNLLRLLVNKLGDRDRKISSRASYLILQLQNSHPGMKPIIVRTIEQDILLHPTQDHRSKYYAINTLNQTILSNKEPSLAEALMRIYFDLFTIILKTGSLGITAPTDSKPGKDDDNKGDVKRNTGRRPQRPRGGKPAKPSASEPETEAADKLVSAILTGVNRAAPFMVGNDAIMESHLDTLFKIAHSGNFNTGIQALLLIQQISSSRSLANDRFYRTLYESLLDPRLVNSSKQALYLNLLLRALKNDVDSRRVKAFAKRMLQISGLHQPSFTCGLLYLVGHLRESFPDLSTLLEEPEESIFDDEPANEKQRYDGRKRDPEYSNANRSCLWEMIPLQCHYHPSVTVYAMSILERNKKSLKPDLDSHSLIRFLDKFVYRNAKATDSSKGVSIMQPLRATKDAGDIWLGSRGAGGAVSSVNSSAFWKKKAEDVPAEDIFFHQYFQQVDKEGKETKKNAQAAGNVESDDEQEDEVWKALVSTQPGVDPDDDGSDVGFDLDDSEVASDDDSQALSLDGELGEDDDDDMSVDIEGSDEEMGGALISEDEGGFEVKEAASEKTKSKRRKFKDLPMFASVDDYAELLAGEEDM</sequence>
<dbReference type="GO" id="GO:0005634">
    <property type="term" value="C:nucleus"/>
    <property type="evidence" value="ECO:0007669"/>
    <property type="project" value="UniProtKB-ARBA"/>
</dbReference>
<feature type="compositionally biased region" description="Basic residues" evidence="2">
    <location>
        <begin position="1"/>
        <end position="12"/>
    </location>
</feature>
<feature type="compositionally biased region" description="Basic residues" evidence="2">
    <location>
        <begin position="530"/>
        <end position="542"/>
    </location>
</feature>
<dbReference type="Proteomes" id="UP000285860">
    <property type="component" value="Unassembled WGS sequence"/>
</dbReference>
<dbReference type="VEuPathDB" id="FungiDB:FOC1_g10003130"/>
<name>A0A420R747_FUSOX</name>
<evidence type="ECO:0000313" key="5">
    <source>
        <dbReference type="Proteomes" id="UP000285860"/>
    </source>
</evidence>
<dbReference type="EMBL" id="MRCY01000032">
    <property type="protein sequence ID" value="RKL12844.1"/>
    <property type="molecule type" value="Genomic_DNA"/>
</dbReference>
<feature type="compositionally biased region" description="Acidic residues" evidence="2">
    <location>
        <begin position="890"/>
        <end position="913"/>
    </location>
</feature>
<comment type="caution">
    <text evidence="4">The sequence shown here is derived from an EMBL/GenBank/DDBJ whole genome shotgun (WGS) entry which is preliminary data.</text>
</comment>
<feature type="domain" description="CCAAT-binding factor" evidence="3">
    <location>
        <begin position="601"/>
        <end position="754"/>
    </location>
</feature>
<dbReference type="VEuPathDB" id="FungiDB:FOMG_00691"/>
<feature type="region of interest" description="Disordered" evidence="2">
    <location>
        <begin position="511"/>
        <end position="555"/>
    </location>
</feature>
<feature type="compositionally biased region" description="Polar residues" evidence="2">
    <location>
        <begin position="22"/>
        <end position="33"/>
    </location>
</feature>
<dbReference type="VEuPathDB" id="FungiDB:FOZG_00688"/>
<dbReference type="PANTHER" id="PTHR12048">
    <property type="entry name" value="CCAAT-BINDING FACTOR-RELATED"/>
    <property type="match status" value="1"/>
</dbReference>
<feature type="region of interest" description="Disordered" evidence="2">
    <location>
        <begin position="1"/>
        <end position="217"/>
    </location>
</feature>
<organism evidence="4 5">
    <name type="scientific">Fusarium oxysporum</name>
    <name type="common">Fusarium vascular wilt</name>
    <dbReference type="NCBI Taxonomy" id="5507"/>
    <lineage>
        <taxon>Eukaryota</taxon>
        <taxon>Fungi</taxon>
        <taxon>Dikarya</taxon>
        <taxon>Ascomycota</taxon>
        <taxon>Pezizomycotina</taxon>
        <taxon>Sordariomycetes</taxon>
        <taxon>Hypocreomycetidae</taxon>
        <taxon>Hypocreales</taxon>
        <taxon>Nectriaceae</taxon>
        <taxon>Fusarium</taxon>
        <taxon>Fusarium oxysporum species complex</taxon>
    </lineage>
</organism>
<dbReference type="Pfam" id="PF03914">
    <property type="entry name" value="CBF"/>
    <property type="match status" value="1"/>
</dbReference>
<comment type="similarity">
    <text evidence="1">Belongs to the CBF/MAK21 family.</text>
</comment>
<feature type="compositionally biased region" description="Basic and acidic residues" evidence="2">
    <location>
        <begin position="67"/>
        <end position="81"/>
    </location>
</feature>
<evidence type="ECO:0000259" key="3">
    <source>
        <dbReference type="Pfam" id="PF03914"/>
    </source>
</evidence>
<dbReference type="VEuPathDB" id="FungiDB:HZS61_000471"/>
<feature type="compositionally biased region" description="Basic and acidic residues" evidence="2">
    <location>
        <begin position="516"/>
        <end position="529"/>
    </location>
</feature>
<evidence type="ECO:0000313" key="4">
    <source>
        <dbReference type="EMBL" id="RKL12844.1"/>
    </source>
</evidence>
<dbReference type="PANTHER" id="PTHR12048:SF0">
    <property type="entry name" value="CCAAT_ENHANCER-BINDING PROTEIN ZETA"/>
    <property type="match status" value="1"/>
</dbReference>
<protein>
    <submittedName>
        <fullName evidence="4">Ribosome biogenesis protein NOC1</fullName>
    </submittedName>
</protein>
<feature type="compositionally biased region" description="Basic and acidic residues" evidence="2">
    <location>
        <begin position="108"/>
        <end position="121"/>
    </location>
</feature>
<dbReference type="SUPFAM" id="SSF48371">
    <property type="entry name" value="ARM repeat"/>
    <property type="match status" value="1"/>
</dbReference>
<feature type="compositionally biased region" description="Acidic residues" evidence="2">
    <location>
        <begin position="921"/>
        <end position="935"/>
    </location>
</feature>
<dbReference type="VEuPathDB" id="FungiDB:FOXG_00052"/>
<feature type="region of interest" description="Disordered" evidence="2">
    <location>
        <begin position="858"/>
        <end position="935"/>
    </location>
</feature>
<dbReference type="VEuPathDB" id="FungiDB:FOC4_g10003082"/>
<dbReference type="InterPro" id="IPR005612">
    <property type="entry name" value="CCAAT-binding_factor"/>
</dbReference>
<dbReference type="VEuPathDB" id="FungiDB:FOIG_00509"/>
<accession>A0A420R747</accession>